<comment type="subcellular location">
    <subcellularLocation>
        <location evidence="11">Cell inner membrane</location>
        <topology evidence="11">Single-pass membrane protein</topology>
    </subcellularLocation>
</comment>
<sequence length="215" mass="24259">MLIPPVLVAGGWVIDPPVWGWQIHRTLFPPKDYPSRAAHDWVPLSQISPNMQLAVIASEDQHFPTHHGVDINAVLTILKQTGTDAPARGGSTISQQTAKNLFLFPSRTFLRKGVELYFTLWMELLWSKARILEMYLNIVEFGPGLYGVEAASQTYFGIPAKRLSAQQAAQLAAVLPNPYRMQPAPMTSYIRQRARWIRQQMRQLSLQTIKQLGTP</sequence>
<evidence type="ECO:0000313" key="14">
    <source>
        <dbReference type="Proteomes" id="UP000036426"/>
    </source>
</evidence>
<dbReference type="GO" id="GO:0005886">
    <property type="term" value="C:plasma membrane"/>
    <property type="evidence" value="ECO:0007669"/>
    <property type="project" value="UniProtKB-SubCell"/>
</dbReference>
<evidence type="ECO:0000256" key="1">
    <source>
        <dbReference type="ARBA" id="ARBA00022475"/>
    </source>
</evidence>
<evidence type="ECO:0000256" key="3">
    <source>
        <dbReference type="ARBA" id="ARBA00022676"/>
    </source>
</evidence>
<proteinExistence type="inferred from homology"/>
<dbReference type="GO" id="GO:0009252">
    <property type="term" value="P:peptidoglycan biosynthetic process"/>
    <property type="evidence" value="ECO:0007669"/>
    <property type="project" value="UniProtKB-UniRule"/>
</dbReference>
<dbReference type="GO" id="GO:0008955">
    <property type="term" value="F:peptidoglycan glycosyltransferase activity"/>
    <property type="evidence" value="ECO:0007669"/>
    <property type="project" value="UniProtKB-UniRule"/>
</dbReference>
<keyword evidence="2 11" id="KW-0997">Cell inner membrane</keyword>
<keyword evidence="1 11" id="KW-1003">Cell membrane</keyword>
<gene>
    <name evidence="11" type="primary">mtgA</name>
    <name evidence="13" type="ORF">ABT58_18605</name>
</gene>
<evidence type="ECO:0000256" key="9">
    <source>
        <dbReference type="ARBA" id="ARBA00023136"/>
    </source>
</evidence>
<comment type="pathway">
    <text evidence="11">Cell wall biogenesis; peptidoglycan biosynthesis.</text>
</comment>
<comment type="similarity">
    <text evidence="11">Belongs to the glycosyltransferase 51 family.</text>
</comment>
<evidence type="ECO:0000256" key="11">
    <source>
        <dbReference type="HAMAP-Rule" id="MF_00766"/>
    </source>
</evidence>
<keyword evidence="4 11" id="KW-0808">Transferase</keyword>
<organism evidence="13 14">
    <name type="scientific">Photobacterium aphoticum</name>
    <dbReference type="NCBI Taxonomy" id="754436"/>
    <lineage>
        <taxon>Bacteria</taxon>
        <taxon>Pseudomonadati</taxon>
        <taxon>Pseudomonadota</taxon>
        <taxon>Gammaproteobacteria</taxon>
        <taxon>Vibrionales</taxon>
        <taxon>Vibrionaceae</taxon>
        <taxon>Photobacterium</taxon>
    </lineage>
</organism>
<name>A0A0J1GI62_9GAMM</name>
<keyword evidence="5 11" id="KW-0812">Transmembrane</keyword>
<comment type="caution">
    <text evidence="13">The sequence shown here is derived from an EMBL/GenBank/DDBJ whole genome shotgun (WGS) entry which is preliminary data.</text>
</comment>
<evidence type="ECO:0000256" key="7">
    <source>
        <dbReference type="ARBA" id="ARBA00022984"/>
    </source>
</evidence>
<dbReference type="EMBL" id="LDOV01000036">
    <property type="protein sequence ID" value="KLU99250.1"/>
    <property type="molecule type" value="Genomic_DNA"/>
</dbReference>
<dbReference type="GO" id="GO:0071555">
    <property type="term" value="P:cell wall organization"/>
    <property type="evidence" value="ECO:0007669"/>
    <property type="project" value="UniProtKB-KW"/>
</dbReference>
<dbReference type="PANTHER" id="PTHR30400:SF0">
    <property type="entry name" value="BIOSYNTHETIC PEPTIDOGLYCAN TRANSGLYCOSYLASE"/>
    <property type="match status" value="1"/>
</dbReference>
<keyword evidence="8 11" id="KW-1133">Transmembrane helix</keyword>
<dbReference type="GO" id="GO:0008360">
    <property type="term" value="P:regulation of cell shape"/>
    <property type="evidence" value="ECO:0007669"/>
    <property type="project" value="UniProtKB-KW"/>
</dbReference>
<dbReference type="NCBIfam" id="TIGR02070">
    <property type="entry name" value="mono_pep_trsgly"/>
    <property type="match status" value="1"/>
</dbReference>
<dbReference type="InterPro" id="IPR036950">
    <property type="entry name" value="PBP_transglycosylase"/>
</dbReference>
<evidence type="ECO:0000256" key="10">
    <source>
        <dbReference type="ARBA" id="ARBA00023316"/>
    </source>
</evidence>
<keyword evidence="10 11" id="KW-0961">Cell wall biogenesis/degradation</keyword>
<evidence type="ECO:0000256" key="2">
    <source>
        <dbReference type="ARBA" id="ARBA00022519"/>
    </source>
</evidence>
<dbReference type="HAMAP" id="MF_00766">
    <property type="entry name" value="PGT_MtgA"/>
    <property type="match status" value="1"/>
</dbReference>
<dbReference type="Gene3D" id="1.10.3810.10">
    <property type="entry name" value="Biosynthetic peptidoglycan transglycosylase-like"/>
    <property type="match status" value="1"/>
</dbReference>
<comment type="function">
    <text evidence="11">Peptidoglycan polymerase that catalyzes glycan chain elongation from lipid-linked precursors.</text>
</comment>
<feature type="domain" description="Glycosyl transferase family 51" evidence="12">
    <location>
        <begin position="36"/>
        <end position="201"/>
    </location>
</feature>
<dbReference type="GO" id="GO:0016763">
    <property type="term" value="F:pentosyltransferase activity"/>
    <property type="evidence" value="ECO:0007669"/>
    <property type="project" value="InterPro"/>
</dbReference>
<protein>
    <recommendedName>
        <fullName evidence="11">Biosynthetic peptidoglycan transglycosylase</fullName>
        <ecNumber evidence="11">2.4.99.28</ecNumber>
    </recommendedName>
    <alternativeName>
        <fullName evidence="11">Glycan polymerase</fullName>
    </alternativeName>
    <alternativeName>
        <fullName evidence="11">Peptidoglycan glycosyltransferase MtgA</fullName>
        <shortName evidence="11">PGT</shortName>
    </alternativeName>
</protein>
<keyword evidence="3 11" id="KW-0328">Glycosyltransferase</keyword>
<evidence type="ECO:0000256" key="8">
    <source>
        <dbReference type="ARBA" id="ARBA00022989"/>
    </source>
</evidence>
<dbReference type="AlphaFoldDB" id="A0A0J1GI62"/>
<dbReference type="PANTHER" id="PTHR30400">
    <property type="entry name" value="MONOFUNCTIONAL BIOSYNTHETIC PEPTIDOGLYCAN TRANSGLYCOSYLASE"/>
    <property type="match status" value="1"/>
</dbReference>
<evidence type="ECO:0000259" key="12">
    <source>
        <dbReference type="Pfam" id="PF00912"/>
    </source>
</evidence>
<evidence type="ECO:0000256" key="4">
    <source>
        <dbReference type="ARBA" id="ARBA00022679"/>
    </source>
</evidence>
<dbReference type="GO" id="GO:0009274">
    <property type="term" value="C:peptidoglycan-based cell wall"/>
    <property type="evidence" value="ECO:0007669"/>
    <property type="project" value="InterPro"/>
</dbReference>
<dbReference type="Proteomes" id="UP000036426">
    <property type="component" value="Unassembled WGS sequence"/>
</dbReference>
<keyword evidence="14" id="KW-1185">Reference proteome</keyword>
<evidence type="ECO:0000256" key="6">
    <source>
        <dbReference type="ARBA" id="ARBA00022960"/>
    </source>
</evidence>
<keyword evidence="7 11" id="KW-0573">Peptidoglycan synthesis</keyword>
<dbReference type="Pfam" id="PF00912">
    <property type="entry name" value="Transgly"/>
    <property type="match status" value="1"/>
</dbReference>
<dbReference type="InterPro" id="IPR023346">
    <property type="entry name" value="Lysozyme-like_dom_sf"/>
</dbReference>
<keyword evidence="9 11" id="KW-0472">Membrane</keyword>
<dbReference type="SUPFAM" id="SSF53955">
    <property type="entry name" value="Lysozyme-like"/>
    <property type="match status" value="1"/>
</dbReference>
<dbReference type="InterPro" id="IPR001264">
    <property type="entry name" value="Glyco_trans_51"/>
</dbReference>
<comment type="catalytic activity">
    <reaction evidence="11">
        <text>[GlcNAc-(1-&gt;4)-Mur2Ac(oyl-L-Ala-gamma-D-Glu-L-Lys-D-Ala-D-Ala)](n)-di-trans,octa-cis-undecaprenyl diphosphate + beta-D-GlcNAc-(1-&gt;4)-Mur2Ac(oyl-L-Ala-gamma-D-Glu-L-Lys-D-Ala-D-Ala)-di-trans,octa-cis-undecaprenyl diphosphate = [GlcNAc-(1-&gt;4)-Mur2Ac(oyl-L-Ala-gamma-D-Glu-L-Lys-D-Ala-D-Ala)](n+1)-di-trans,octa-cis-undecaprenyl diphosphate + di-trans,octa-cis-undecaprenyl diphosphate + H(+)</text>
        <dbReference type="Rhea" id="RHEA:23708"/>
        <dbReference type="Rhea" id="RHEA-COMP:9602"/>
        <dbReference type="Rhea" id="RHEA-COMP:9603"/>
        <dbReference type="ChEBI" id="CHEBI:15378"/>
        <dbReference type="ChEBI" id="CHEBI:58405"/>
        <dbReference type="ChEBI" id="CHEBI:60033"/>
        <dbReference type="ChEBI" id="CHEBI:78435"/>
        <dbReference type="EC" id="2.4.99.28"/>
    </reaction>
</comment>
<dbReference type="PATRIC" id="fig|754436.4.peg.3935"/>
<dbReference type="InterPro" id="IPR011812">
    <property type="entry name" value="Pep_trsgly"/>
</dbReference>
<reference evidence="13 14" key="1">
    <citation type="submission" date="2015-05" db="EMBL/GenBank/DDBJ databases">
        <title>Photobacterium galathea sp. nov.</title>
        <authorList>
            <person name="Machado H."/>
            <person name="Gram L."/>
        </authorList>
    </citation>
    <scope>NUCLEOTIDE SEQUENCE [LARGE SCALE GENOMIC DNA]</scope>
    <source>
        <strain evidence="13 14">DSM 25995</strain>
    </source>
</reference>
<accession>A0A0J1GI62</accession>
<keyword evidence="6 11" id="KW-0133">Cell shape</keyword>
<dbReference type="UniPathway" id="UPA00219"/>
<evidence type="ECO:0000313" key="13">
    <source>
        <dbReference type="EMBL" id="KLU99250.1"/>
    </source>
</evidence>
<evidence type="ECO:0000256" key="5">
    <source>
        <dbReference type="ARBA" id="ARBA00022692"/>
    </source>
</evidence>
<dbReference type="EC" id="2.4.99.28" evidence="11"/>